<comment type="cofactor">
    <cofactor evidence="1">
        <name>a divalent metal cation</name>
        <dbReference type="ChEBI" id="CHEBI:60240"/>
    </cofactor>
</comment>
<keyword evidence="4" id="KW-0540">Nuclease</keyword>
<evidence type="ECO:0000256" key="6">
    <source>
        <dbReference type="ARBA" id="ARBA00022801"/>
    </source>
</evidence>
<dbReference type="InterPro" id="IPR027806">
    <property type="entry name" value="HARBI1_dom"/>
</dbReference>
<dbReference type="GO" id="GO:0004518">
    <property type="term" value="F:nuclease activity"/>
    <property type="evidence" value="ECO:0007669"/>
    <property type="project" value="UniProtKB-KW"/>
</dbReference>
<keyword evidence="10" id="KW-1185">Reference proteome</keyword>
<keyword evidence="7" id="KW-0539">Nucleus</keyword>
<evidence type="ECO:0000256" key="4">
    <source>
        <dbReference type="ARBA" id="ARBA00022722"/>
    </source>
</evidence>
<evidence type="ECO:0000256" key="3">
    <source>
        <dbReference type="ARBA" id="ARBA00006958"/>
    </source>
</evidence>
<reference evidence="9" key="1">
    <citation type="submission" date="2024-04" db="UniProtKB">
        <authorList>
            <consortium name="EnsemblMetazoa"/>
        </authorList>
    </citation>
    <scope>IDENTIFICATION</scope>
    <source>
        <strain evidence="9">EBRO</strain>
    </source>
</reference>
<organism evidence="9 10">
    <name type="scientific">Anopheles atroparvus</name>
    <name type="common">European mosquito</name>
    <dbReference type="NCBI Taxonomy" id="41427"/>
    <lineage>
        <taxon>Eukaryota</taxon>
        <taxon>Metazoa</taxon>
        <taxon>Ecdysozoa</taxon>
        <taxon>Arthropoda</taxon>
        <taxon>Hexapoda</taxon>
        <taxon>Insecta</taxon>
        <taxon>Pterygota</taxon>
        <taxon>Neoptera</taxon>
        <taxon>Endopterygota</taxon>
        <taxon>Diptera</taxon>
        <taxon>Nematocera</taxon>
        <taxon>Culicoidea</taxon>
        <taxon>Culicidae</taxon>
        <taxon>Anophelinae</taxon>
        <taxon>Anopheles</taxon>
    </lineage>
</organism>
<dbReference type="InterPro" id="IPR045249">
    <property type="entry name" value="HARBI1-like"/>
</dbReference>
<proteinExistence type="inferred from homology"/>
<dbReference type="Proteomes" id="UP000075880">
    <property type="component" value="Unassembled WGS sequence"/>
</dbReference>
<dbReference type="EnsemblMetazoa" id="ENSAATROPT013273">
    <property type="protein sequence ID" value="ENSAATROPP012067"/>
    <property type="gene ID" value="ENSAATROPG010800"/>
</dbReference>
<name>A0AAG5DL80_ANOAO</name>
<dbReference type="GO" id="GO:0016787">
    <property type="term" value="F:hydrolase activity"/>
    <property type="evidence" value="ECO:0007669"/>
    <property type="project" value="UniProtKB-KW"/>
</dbReference>
<evidence type="ECO:0000256" key="7">
    <source>
        <dbReference type="ARBA" id="ARBA00023242"/>
    </source>
</evidence>
<sequence length="339" mass="37978">MISALLLFDSEFSEDSSDDTENSRSSVSASETRNLVARRRALRLTSDPMKLPNQLFLKNFRLTQNLFLMVLAKIEPMLPSAYSQAGLSPKEKLAATLKFLAEGRFQYGTKEQDYNLAIAQPTFSLLFAHTLSAMEDALCAQWISLDMNVAEQEEARLYFYKNYDIPGIVMCADFAHIKIVAPNIDKEAHCNQKNGFSSLNVLLICDHKKMIRYVNATFGGANKDANIWNICGINKFFAKKNSKGSTPFRLLADAAFPSKPWLVTPKPNAQKDSKDAEYNARHLAGRAIIEQAILELKNRFKCLMMARGLQYSPTKCAQIINVCCALHNICISSEVPLDV</sequence>
<accession>A0AAG5DL80</accession>
<dbReference type="PANTHER" id="PTHR22930">
    <property type="match status" value="1"/>
</dbReference>
<evidence type="ECO:0000259" key="8">
    <source>
        <dbReference type="Pfam" id="PF13359"/>
    </source>
</evidence>
<dbReference type="Pfam" id="PF13359">
    <property type="entry name" value="DDE_Tnp_4"/>
    <property type="match status" value="1"/>
</dbReference>
<evidence type="ECO:0000256" key="5">
    <source>
        <dbReference type="ARBA" id="ARBA00022723"/>
    </source>
</evidence>
<keyword evidence="6" id="KW-0378">Hydrolase</keyword>
<evidence type="ECO:0000313" key="10">
    <source>
        <dbReference type="Proteomes" id="UP000075880"/>
    </source>
</evidence>
<comment type="subcellular location">
    <subcellularLocation>
        <location evidence="2">Nucleus</location>
    </subcellularLocation>
</comment>
<comment type="similarity">
    <text evidence="3">Belongs to the HARBI1 family.</text>
</comment>
<evidence type="ECO:0000313" key="9">
    <source>
        <dbReference type="EnsemblMetazoa" id="ENSAATROPP012067"/>
    </source>
</evidence>
<dbReference type="AlphaFoldDB" id="A0AAG5DL80"/>
<protein>
    <recommendedName>
        <fullName evidence="8">DDE Tnp4 domain-containing protein</fullName>
    </recommendedName>
</protein>
<dbReference type="GO" id="GO:0046872">
    <property type="term" value="F:metal ion binding"/>
    <property type="evidence" value="ECO:0007669"/>
    <property type="project" value="UniProtKB-KW"/>
</dbReference>
<feature type="domain" description="DDE Tnp4" evidence="8">
    <location>
        <begin position="173"/>
        <end position="328"/>
    </location>
</feature>
<dbReference type="GO" id="GO:0005634">
    <property type="term" value="C:nucleus"/>
    <property type="evidence" value="ECO:0007669"/>
    <property type="project" value="UniProtKB-SubCell"/>
</dbReference>
<keyword evidence="5" id="KW-0479">Metal-binding</keyword>
<dbReference type="PANTHER" id="PTHR22930:SF289">
    <property type="entry name" value="DDE TNP4 DOMAIN-CONTAINING PROTEIN-RELATED"/>
    <property type="match status" value="1"/>
</dbReference>
<evidence type="ECO:0000256" key="2">
    <source>
        <dbReference type="ARBA" id="ARBA00004123"/>
    </source>
</evidence>
<evidence type="ECO:0000256" key="1">
    <source>
        <dbReference type="ARBA" id="ARBA00001968"/>
    </source>
</evidence>